<evidence type="ECO:0000313" key="2">
    <source>
        <dbReference type="Proteomes" id="UP000708576"/>
    </source>
</evidence>
<sequence>MCFRYLSWTKKLLSSNKELEKVDQLTVHYANGSIKVYTNNELQMSLIDRIRQSSYLFVVVNYMGGFTSVLCPTLDFSE</sequence>
<protein>
    <submittedName>
        <fullName evidence="1">Uncharacterized protein</fullName>
    </submittedName>
</protein>
<proteinExistence type="predicted"/>
<evidence type="ECO:0000313" key="1">
    <source>
        <dbReference type="EMBL" id="MBS2097695.1"/>
    </source>
</evidence>
<keyword evidence="2" id="KW-1185">Reference proteome</keyword>
<accession>A0ABS5JS65</accession>
<reference evidence="1 2" key="1">
    <citation type="journal article" date="2015" name="Int. J. Syst. Evol. Microbiol.">
        <title>Carboxylicivirga linearis sp. nov., isolated from a sea cucumber culture pond.</title>
        <authorList>
            <person name="Wang F.Q."/>
            <person name="Zhou Y.X."/>
            <person name="Lin X.Z."/>
            <person name="Chen G.J."/>
            <person name="Du Z.J."/>
        </authorList>
    </citation>
    <scope>NUCLEOTIDE SEQUENCE [LARGE SCALE GENOMIC DNA]</scope>
    <source>
        <strain evidence="1 2">FB218</strain>
    </source>
</reference>
<gene>
    <name evidence="1" type="ORF">KEM10_05345</name>
</gene>
<comment type="caution">
    <text evidence="1">The sequence shown here is derived from an EMBL/GenBank/DDBJ whole genome shotgun (WGS) entry which is preliminary data.</text>
</comment>
<dbReference type="EMBL" id="JAGUCO010000002">
    <property type="protein sequence ID" value="MBS2097695.1"/>
    <property type="molecule type" value="Genomic_DNA"/>
</dbReference>
<organism evidence="1 2">
    <name type="scientific">Carboxylicivirga linearis</name>
    <dbReference type="NCBI Taxonomy" id="1628157"/>
    <lineage>
        <taxon>Bacteria</taxon>
        <taxon>Pseudomonadati</taxon>
        <taxon>Bacteroidota</taxon>
        <taxon>Bacteroidia</taxon>
        <taxon>Marinilabiliales</taxon>
        <taxon>Marinilabiliaceae</taxon>
        <taxon>Carboxylicivirga</taxon>
    </lineage>
</organism>
<name>A0ABS5JS65_9BACT</name>
<dbReference type="Proteomes" id="UP000708576">
    <property type="component" value="Unassembled WGS sequence"/>
</dbReference>
<dbReference type="RefSeq" id="WP_212214423.1">
    <property type="nucleotide sequence ID" value="NZ_JAGUCO010000002.1"/>
</dbReference>